<name>A0AAV4MNH8_CAEEX</name>
<keyword evidence="2" id="KW-1185">Reference proteome</keyword>
<reference evidence="1 2" key="1">
    <citation type="submission" date="2021-06" db="EMBL/GenBank/DDBJ databases">
        <title>Caerostris extrusa draft genome.</title>
        <authorList>
            <person name="Kono N."/>
            <person name="Arakawa K."/>
        </authorList>
    </citation>
    <scope>NUCLEOTIDE SEQUENCE [LARGE SCALE GENOMIC DNA]</scope>
</reference>
<gene>
    <name evidence="1" type="ORF">CEXT_187911</name>
</gene>
<proteinExistence type="predicted"/>
<accession>A0AAV4MNH8</accession>
<dbReference type="Proteomes" id="UP001054945">
    <property type="component" value="Unassembled WGS sequence"/>
</dbReference>
<organism evidence="1 2">
    <name type="scientific">Caerostris extrusa</name>
    <name type="common">Bark spider</name>
    <name type="synonym">Caerostris bankana</name>
    <dbReference type="NCBI Taxonomy" id="172846"/>
    <lineage>
        <taxon>Eukaryota</taxon>
        <taxon>Metazoa</taxon>
        <taxon>Ecdysozoa</taxon>
        <taxon>Arthropoda</taxon>
        <taxon>Chelicerata</taxon>
        <taxon>Arachnida</taxon>
        <taxon>Araneae</taxon>
        <taxon>Araneomorphae</taxon>
        <taxon>Entelegynae</taxon>
        <taxon>Araneoidea</taxon>
        <taxon>Araneidae</taxon>
        <taxon>Caerostris</taxon>
    </lineage>
</organism>
<evidence type="ECO:0000313" key="1">
    <source>
        <dbReference type="EMBL" id="GIX73398.1"/>
    </source>
</evidence>
<dbReference type="AlphaFoldDB" id="A0AAV4MNH8"/>
<evidence type="ECO:0000313" key="2">
    <source>
        <dbReference type="Proteomes" id="UP001054945"/>
    </source>
</evidence>
<comment type="caution">
    <text evidence="1">The sequence shown here is derived from an EMBL/GenBank/DDBJ whole genome shotgun (WGS) entry which is preliminary data.</text>
</comment>
<protein>
    <submittedName>
        <fullName evidence="1">Uncharacterized protein</fullName>
    </submittedName>
</protein>
<dbReference type="EMBL" id="BPLR01002405">
    <property type="protein sequence ID" value="GIX73398.1"/>
    <property type="molecule type" value="Genomic_DNA"/>
</dbReference>
<sequence length="97" mass="10670">MPNSLTQILHHYNSSHSGDGEERSTALQNSDCINLHHSLGPERVYICLCLLCAPHQIDGLGRVSEGVLVVQERVAVQLDVGVVSEQQKSRQKVLVLD</sequence>